<dbReference type="GO" id="GO:0000209">
    <property type="term" value="P:protein polyubiquitination"/>
    <property type="evidence" value="ECO:0007669"/>
    <property type="project" value="TreeGrafter"/>
</dbReference>
<keyword evidence="11" id="KW-1185">Reference proteome</keyword>
<dbReference type="RefSeq" id="XP_020072952.1">
    <property type="nucleotide sequence ID" value="XM_020213239.1"/>
</dbReference>
<dbReference type="GO" id="GO:0008270">
    <property type="term" value="F:zinc ion binding"/>
    <property type="evidence" value="ECO:0007669"/>
    <property type="project" value="UniProtKB-KW"/>
</dbReference>
<dbReference type="PANTHER" id="PTHR45865:SF1">
    <property type="entry name" value="E3 UBIQUITIN-PROTEIN LIGASE SHPRH"/>
    <property type="match status" value="1"/>
</dbReference>
<dbReference type="InterPro" id="IPR013083">
    <property type="entry name" value="Znf_RING/FYVE/PHD"/>
</dbReference>
<keyword evidence="5" id="KW-0862">Zinc</keyword>
<keyword evidence="4" id="KW-0378">Hydrolase</keyword>
<evidence type="ECO:0000313" key="11">
    <source>
        <dbReference type="Proteomes" id="UP000094389"/>
    </source>
</evidence>
<dbReference type="SUPFAM" id="SSF52540">
    <property type="entry name" value="P-loop containing nucleoside triphosphate hydrolases"/>
    <property type="match status" value="2"/>
</dbReference>
<accession>A0A1E4S8W6</accession>
<dbReference type="PANTHER" id="PTHR45865">
    <property type="entry name" value="E3 UBIQUITIN-PROTEIN LIGASE SHPRH FAMILY MEMBER"/>
    <property type="match status" value="1"/>
</dbReference>
<dbReference type="InterPro" id="IPR000330">
    <property type="entry name" value="SNF2_N"/>
</dbReference>
<dbReference type="InterPro" id="IPR014001">
    <property type="entry name" value="Helicase_ATP-bd"/>
</dbReference>
<evidence type="ECO:0000256" key="7">
    <source>
        <dbReference type="PROSITE-ProRule" id="PRU00175"/>
    </source>
</evidence>
<dbReference type="InterPro" id="IPR001650">
    <property type="entry name" value="Helicase_C-like"/>
</dbReference>
<dbReference type="SMART" id="SM00184">
    <property type="entry name" value="RING"/>
    <property type="match status" value="1"/>
</dbReference>
<dbReference type="PROSITE" id="PS51194">
    <property type="entry name" value="HELICASE_CTER"/>
    <property type="match status" value="1"/>
</dbReference>
<dbReference type="Pfam" id="PF26021">
    <property type="entry name" value="Ferritin_C144_05"/>
    <property type="match status" value="1"/>
</dbReference>
<sequence>MGAKCSKEEVNSKLFYDCITEKTQNYPQCLKPPLVPELDTDLLRFQGTTIEWMLSRENVIFNNSTKSVSDIPFWTEKCAFLDDKFILEKLDKLSFGFSLVQTPLQTEKIWYNKYSSNICSKESALRYLSEEQTPKGRGLLAEEMGLGKTVEIIALILLNQRPHNQLLETVHDDARDRDIRKAKTTLIVCPESILSQWSDEIAIHAPSISVMIYQGSVQHRKKSPSEVATEMAQHDVVLTTYTVMSREVHSALYNPSRSKRVRRAVTTKRDLRKDIHDPGIYDQAALDALEEIYEDMNLLNDTLDNRPDYTSPLVLLEFWRMVLDEAQMTRILLSVPFGPIEQDNYDSMYKQLLTDVGLDEMGNPVIDGWEPTPAYYETMRSWLTTLRRLCCHPSFGRESGSIGTRNFQTMDRVLDKMIEEAHEKFREIDRRSITAKLEIGQIYEFVRRPRDALVVWTESCKEIESKLQKAESSRNDLSVQYLRGLLELLHRAYFFIASAHYQIYTPPLTTLVPNIVEALAEEEGIDPHLITFDHINSADITVWRVLTEDESKHQELERQFYSMAQNLRKRILAEPMEQVRQGIENLPHDVQAPMFTISHRVFKDLEVQVFTLELKNVILSLNEQNVVLNRWLSQVTDILRTPLLDSISDPSGEEYAASLNDQEYVSILLTYIQKVIKNREQLVTGKTSGEIYQQINVGNSSGDSFAEEIDKEYPKVFAKESLRGLLVRSRSLVAKDNPTEEIRPFTDVVIKLKNAFEEQKDFCDAISKHFRVLNDLYNIKINYFRRLQELSDSVRPFDQKRHYHYDPDVKIEELYNVIDTTVNESKTVESRIRYLNSLKQDATVDDSSKMCVICRSAINIGSLTACGHQYCKDCLSEWLRKKSVCPVCKVKIKQSDVYTFTFNKPEVNVKLATSQPSGEMFQIYHQLDHESLQKLNEIKLKYNHGSKVNIIVRQVLWLKRRDPKVQIVIYSQWTQLLSIIGNSLRFNGVEFLSSFNALDRHGSGGKTPFRKDVALFKKDPNITCFLLNSNADASGLNLVNATHVFLCEPLVQTALELQAISRVHRIGQTKPTTVWMFTISGTVEESIVLLSTRKRLEFKEQFEEEEMAKNVSSLVRTNGEFVEASDLWNSFFSHKVGRLI</sequence>
<evidence type="ECO:0000259" key="9">
    <source>
        <dbReference type="PROSITE" id="PS51194"/>
    </source>
</evidence>
<evidence type="ECO:0000256" key="1">
    <source>
        <dbReference type="ARBA" id="ARBA00022723"/>
    </source>
</evidence>
<dbReference type="InterPro" id="IPR049730">
    <property type="entry name" value="SNF2/RAD54-like_C"/>
</dbReference>
<dbReference type="SUPFAM" id="SSF57850">
    <property type="entry name" value="RING/U-box"/>
    <property type="match status" value="1"/>
</dbReference>
<dbReference type="Pfam" id="PF00176">
    <property type="entry name" value="SNF2-rel_dom"/>
    <property type="match status" value="1"/>
</dbReference>
<keyword evidence="2" id="KW-0547">Nucleotide-binding</keyword>
<dbReference type="InterPro" id="IPR059033">
    <property type="entry name" value="C144_05_dom"/>
</dbReference>
<keyword evidence="6" id="KW-0067">ATP-binding</keyword>
<evidence type="ECO:0000256" key="4">
    <source>
        <dbReference type="ARBA" id="ARBA00022801"/>
    </source>
</evidence>
<dbReference type="Gene3D" id="3.30.40.10">
    <property type="entry name" value="Zinc/RING finger domain, C3HC4 (zinc finger)"/>
    <property type="match status" value="1"/>
</dbReference>
<evidence type="ECO:0000256" key="2">
    <source>
        <dbReference type="ARBA" id="ARBA00022741"/>
    </source>
</evidence>
<dbReference type="AlphaFoldDB" id="A0A1E4S8W6"/>
<dbReference type="Gene3D" id="3.40.50.10810">
    <property type="entry name" value="Tandem AAA-ATPase domain"/>
    <property type="match status" value="1"/>
</dbReference>
<gene>
    <name evidence="10" type="ORF">CYBJADRAFT_145511</name>
</gene>
<dbReference type="InterPro" id="IPR017907">
    <property type="entry name" value="Znf_RING_CS"/>
</dbReference>
<dbReference type="InterPro" id="IPR001841">
    <property type="entry name" value="Znf_RING"/>
</dbReference>
<evidence type="ECO:0000313" key="10">
    <source>
        <dbReference type="EMBL" id="ODV75913.1"/>
    </source>
</evidence>
<dbReference type="PROSITE" id="PS50089">
    <property type="entry name" value="ZF_RING_2"/>
    <property type="match status" value="1"/>
</dbReference>
<dbReference type="GO" id="GO:0016787">
    <property type="term" value="F:hydrolase activity"/>
    <property type="evidence" value="ECO:0007669"/>
    <property type="project" value="UniProtKB-KW"/>
</dbReference>
<dbReference type="GO" id="GO:0061630">
    <property type="term" value="F:ubiquitin protein ligase activity"/>
    <property type="evidence" value="ECO:0007669"/>
    <property type="project" value="TreeGrafter"/>
</dbReference>
<evidence type="ECO:0000256" key="6">
    <source>
        <dbReference type="ARBA" id="ARBA00022840"/>
    </source>
</evidence>
<dbReference type="EMBL" id="KV453925">
    <property type="protein sequence ID" value="ODV75913.1"/>
    <property type="molecule type" value="Genomic_DNA"/>
</dbReference>
<dbReference type="Pfam" id="PF00271">
    <property type="entry name" value="Helicase_C"/>
    <property type="match status" value="1"/>
</dbReference>
<dbReference type="OrthoDB" id="5330228at2759"/>
<dbReference type="Pfam" id="PF13639">
    <property type="entry name" value="zf-RING_2"/>
    <property type="match status" value="1"/>
</dbReference>
<dbReference type="GO" id="GO:0005524">
    <property type="term" value="F:ATP binding"/>
    <property type="evidence" value="ECO:0007669"/>
    <property type="project" value="InterPro"/>
</dbReference>
<dbReference type="GeneID" id="30987635"/>
<dbReference type="GO" id="GO:0006974">
    <property type="term" value="P:DNA damage response"/>
    <property type="evidence" value="ECO:0007669"/>
    <property type="project" value="TreeGrafter"/>
</dbReference>
<dbReference type="STRING" id="983966.A0A1E4S8W6"/>
<dbReference type="Proteomes" id="UP000094389">
    <property type="component" value="Unassembled WGS sequence"/>
</dbReference>
<dbReference type="InterPro" id="IPR052583">
    <property type="entry name" value="ATP-helicase/E3_Ub-Ligase"/>
</dbReference>
<organism evidence="10 11">
    <name type="scientific">Cyberlindnera jadinii (strain ATCC 18201 / CBS 1600 / BCRC 20928 / JCM 3617 / NBRC 0987 / NRRL Y-1542)</name>
    <name type="common">Torula yeast</name>
    <name type="synonym">Candida utilis</name>
    <dbReference type="NCBI Taxonomy" id="983966"/>
    <lineage>
        <taxon>Eukaryota</taxon>
        <taxon>Fungi</taxon>
        <taxon>Dikarya</taxon>
        <taxon>Ascomycota</taxon>
        <taxon>Saccharomycotina</taxon>
        <taxon>Saccharomycetes</taxon>
        <taxon>Phaffomycetales</taxon>
        <taxon>Phaffomycetaceae</taxon>
        <taxon>Cyberlindnera</taxon>
    </lineage>
</organism>
<dbReference type="SMART" id="SM00487">
    <property type="entry name" value="DEXDc"/>
    <property type="match status" value="1"/>
</dbReference>
<dbReference type="CDD" id="cd18793">
    <property type="entry name" value="SF2_C_SNF"/>
    <property type="match status" value="1"/>
</dbReference>
<feature type="domain" description="RING-type" evidence="8">
    <location>
        <begin position="851"/>
        <end position="889"/>
    </location>
</feature>
<protein>
    <submittedName>
        <fullName evidence="10">Uncharacterized protein</fullName>
    </submittedName>
</protein>
<evidence type="ECO:0000256" key="5">
    <source>
        <dbReference type="ARBA" id="ARBA00022833"/>
    </source>
</evidence>
<dbReference type="OMA" id="AHQINEW"/>
<proteinExistence type="predicted"/>
<evidence type="ECO:0000256" key="3">
    <source>
        <dbReference type="ARBA" id="ARBA00022771"/>
    </source>
</evidence>
<keyword evidence="1" id="KW-0479">Metal-binding</keyword>
<keyword evidence="3 7" id="KW-0863">Zinc-finger</keyword>
<feature type="domain" description="Helicase C-terminal" evidence="9">
    <location>
        <begin position="950"/>
        <end position="1115"/>
    </location>
</feature>
<dbReference type="GO" id="GO:0005634">
    <property type="term" value="C:nucleus"/>
    <property type="evidence" value="ECO:0007669"/>
    <property type="project" value="TreeGrafter"/>
</dbReference>
<dbReference type="Gene3D" id="3.40.50.300">
    <property type="entry name" value="P-loop containing nucleotide triphosphate hydrolases"/>
    <property type="match status" value="1"/>
</dbReference>
<reference evidence="10 11" key="1">
    <citation type="journal article" date="2016" name="Proc. Natl. Acad. Sci. U.S.A.">
        <title>Comparative genomics of biotechnologically important yeasts.</title>
        <authorList>
            <person name="Riley R."/>
            <person name="Haridas S."/>
            <person name="Wolfe K.H."/>
            <person name="Lopes M.R."/>
            <person name="Hittinger C.T."/>
            <person name="Goeker M."/>
            <person name="Salamov A.A."/>
            <person name="Wisecaver J.H."/>
            <person name="Long T.M."/>
            <person name="Calvey C.H."/>
            <person name="Aerts A.L."/>
            <person name="Barry K.W."/>
            <person name="Choi C."/>
            <person name="Clum A."/>
            <person name="Coughlan A.Y."/>
            <person name="Deshpande S."/>
            <person name="Douglass A.P."/>
            <person name="Hanson S.J."/>
            <person name="Klenk H.-P."/>
            <person name="LaButti K.M."/>
            <person name="Lapidus A."/>
            <person name="Lindquist E.A."/>
            <person name="Lipzen A.M."/>
            <person name="Meier-Kolthoff J.P."/>
            <person name="Ohm R.A."/>
            <person name="Otillar R.P."/>
            <person name="Pangilinan J.L."/>
            <person name="Peng Y."/>
            <person name="Rokas A."/>
            <person name="Rosa C.A."/>
            <person name="Scheuner C."/>
            <person name="Sibirny A.A."/>
            <person name="Slot J.C."/>
            <person name="Stielow J.B."/>
            <person name="Sun H."/>
            <person name="Kurtzman C.P."/>
            <person name="Blackwell M."/>
            <person name="Grigoriev I.V."/>
            <person name="Jeffries T.W."/>
        </authorList>
    </citation>
    <scope>NUCLEOTIDE SEQUENCE [LARGE SCALE GENOMIC DNA]</scope>
    <source>
        <strain evidence="11">ATCC 18201 / CBS 1600 / BCRC 20928 / JCM 3617 / NBRC 0987 / NRRL Y-1542</strain>
    </source>
</reference>
<dbReference type="InterPro" id="IPR027417">
    <property type="entry name" value="P-loop_NTPase"/>
</dbReference>
<evidence type="ECO:0000259" key="8">
    <source>
        <dbReference type="PROSITE" id="PS50089"/>
    </source>
</evidence>
<name>A0A1E4S8W6_CYBJN</name>
<dbReference type="PROSITE" id="PS00518">
    <property type="entry name" value="ZF_RING_1"/>
    <property type="match status" value="1"/>
</dbReference>
<dbReference type="InterPro" id="IPR038718">
    <property type="entry name" value="SNF2-like_sf"/>
</dbReference>